<dbReference type="PANTHER" id="PTHR42852">
    <property type="entry name" value="THIOL:DISULFIDE INTERCHANGE PROTEIN DSBE"/>
    <property type="match status" value="1"/>
</dbReference>
<dbReference type="Pfam" id="PF00578">
    <property type="entry name" value="AhpC-TSA"/>
    <property type="match status" value="1"/>
</dbReference>
<protein>
    <submittedName>
        <fullName evidence="4">Redoxin domain-containing protein</fullName>
    </submittedName>
</protein>
<dbReference type="InterPro" id="IPR017937">
    <property type="entry name" value="Thioredoxin_CS"/>
</dbReference>
<dbReference type="InterPro" id="IPR000866">
    <property type="entry name" value="AhpC/TSA"/>
</dbReference>
<dbReference type="PROSITE" id="PS00194">
    <property type="entry name" value="THIOREDOXIN_1"/>
    <property type="match status" value="1"/>
</dbReference>
<sequence>MKEKVSDPAIENVNQTEGVASGIGQPVEPAKNTNDNSKKTGIIESSHSSLDVEFAPEFTLSDMNGDPINLSDLRGKIVILNFWATWCPPCRAEMPHMQSFYEKNKDNGVEIIAVNLTALDEGKQAVEKFVNEYGLTFPVVLDENGSVGKLYEILTIPTSYIIDAEGRIFQKFVGSMDEQIMEDMIKSIQMYDGEQEG</sequence>
<dbReference type="Proteomes" id="UP000287910">
    <property type="component" value="Unassembled WGS sequence"/>
</dbReference>
<comment type="caution">
    <text evidence="4">The sequence shown here is derived from an EMBL/GenBank/DDBJ whole genome shotgun (WGS) entry which is preliminary data.</text>
</comment>
<dbReference type="PANTHER" id="PTHR42852:SF17">
    <property type="entry name" value="THIOREDOXIN-LIKE PROTEIN HI_1115"/>
    <property type="match status" value="1"/>
</dbReference>
<evidence type="ECO:0000256" key="1">
    <source>
        <dbReference type="ARBA" id="ARBA00023157"/>
    </source>
</evidence>
<dbReference type="EMBL" id="RYYR01000031">
    <property type="protein sequence ID" value="RUL48653.1"/>
    <property type="molecule type" value="Genomic_DNA"/>
</dbReference>
<evidence type="ECO:0000313" key="5">
    <source>
        <dbReference type="Proteomes" id="UP000287910"/>
    </source>
</evidence>
<name>A0A3S0PML9_9BACI</name>
<dbReference type="InterPro" id="IPR036249">
    <property type="entry name" value="Thioredoxin-like_sf"/>
</dbReference>
<proteinExistence type="predicted"/>
<dbReference type="SUPFAM" id="SSF52833">
    <property type="entry name" value="Thioredoxin-like"/>
    <property type="match status" value="1"/>
</dbReference>
<dbReference type="PROSITE" id="PS51352">
    <property type="entry name" value="THIOREDOXIN_2"/>
    <property type="match status" value="1"/>
</dbReference>
<dbReference type="InterPro" id="IPR013766">
    <property type="entry name" value="Thioredoxin_domain"/>
</dbReference>
<evidence type="ECO:0000256" key="2">
    <source>
        <dbReference type="SAM" id="MobiDB-lite"/>
    </source>
</evidence>
<gene>
    <name evidence="4" type="ORF">EK386_16710</name>
</gene>
<feature type="domain" description="Thioredoxin" evidence="3">
    <location>
        <begin position="49"/>
        <end position="190"/>
    </location>
</feature>
<dbReference type="CDD" id="cd02966">
    <property type="entry name" value="TlpA_like_family"/>
    <property type="match status" value="1"/>
</dbReference>
<keyword evidence="1" id="KW-1015">Disulfide bond</keyword>
<dbReference type="AlphaFoldDB" id="A0A3S0PML9"/>
<feature type="region of interest" description="Disordered" evidence="2">
    <location>
        <begin position="1"/>
        <end position="41"/>
    </location>
</feature>
<dbReference type="Gene3D" id="3.40.30.10">
    <property type="entry name" value="Glutaredoxin"/>
    <property type="match status" value="1"/>
</dbReference>
<evidence type="ECO:0000313" key="4">
    <source>
        <dbReference type="EMBL" id="RUL48653.1"/>
    </source>
</evidence>
<dbReference type="InterPro" id="IPR050553">
    <property type="entry name" value="Thioredoxin_ResA/DsbE_sf"/>
</dbReference>
<keyword evidence="5" id="KW-1185">Reference proteome</keyword>
<dbReference type="GO" id="GO:0016209">
    <property type="term" value="F:antioxidant activity"/>
    <property type="evidence" value="ECO:0007669"/>
    <property type="project" value="InterPro"/>
</dbReference>
<reference evidence="4 5" key="1">
    <citation type="submission" date="2018-12" db="EMBL/GenBank/DDBJ databases">
        <title>Lysinibacillus antri sp. nov., isolated from a cave soil.</title>
        <authorList>
            <person name="Narsing Rao M.P."/>
            <person name="Zhang H."/>
            <person name="Dong Z.-Y."/>
            <person name="Niu X.-K."/>
            <person name="Zhang K."/>
            <person name="Fang B.-Z."/>
            <person name="Kang Y.-Q."/>
            <person name="Xiao M."/>
            <person name="Li W.-J."/>
        </authorList>
    </citation>
    <scope>NUCLEOTIDE SEQUENCE [LARGE SCALE GENOMIC DNA]</scope>
    <source>
        <strain evidence="4 5">SYSU K30002</strain>
    </source>
</reference>
<organism evidence="4 5">
    <name type="scientific">Lysinibacillus antri</name>
    <dbReference type="NCBI Taxonomy" id="2498145"/>
    <lineage>
        <taxon>Bacteria</taxon>
        <taxon>Bacillati</taxon>
        <taxon>Bacillota</taxon>
        <taxon>Bacilli</taxon>
        <taxon>Bacillales</taxon>
        <taxon>Bacillaceae</taxon>
        <taxon>Lysinibacillus</taxon>
    </lineage>
</organism>
<dbReference type="GO" id="GO:0016491">
    <property type="term" value="F:oxidoreductase activity"/>
    <property type="evidence" value="ECO:0007669"/>
    <property type="project" value="InterPro"/>
</dbReference>
<evidence type="ECO:0000259" key="3">
    <source>
        <dbReference type="PROSITE" id="PS51352"/>
    </source>
</evidence>
<accession>A0A3S0PML9</accession>